<dbReference type="OrthoDB" id="4936392at2759"/>
<dbReference type="EMBL" id="JAOQAZ010000002">
    <property type="protein sequence ID" value="KAJ4270394.1"/>
    <property type="molecule type" value="Genomic_DNA"/>
</dbReference>
<accession>A0A9W8VPH8</accession>
<keyword evidence="3" id="KW-1185">Reference proteome</keyword>
<feature type="region of interest" description="Disordered" evidence="1">
    <location>
        <begin position="52"/>
        <end position="81"/>
    </location>
</feature>
<gene>
    <name evidence="2" type="ORF">NW762_002074</name>
</gene>
<evidence type="ECO:0000256" key="1">
    <source>
        <dbReference type="SAM" id="MobiDB-lite"/>
    </source>
</evidence>
<feature type="region of interest" description="Disordered" evidence="1">
    <location>
        <begin position="254"/>
        <end position="276"/>
    </location>
</feature>
<feature type="compositionally biased region" description="Low complexity" evidence="1">
    <location>
        <begin position="199"/>
        <end position="211"/>
    </location>
</feature>
<protein>
    <submittedName>
        <fullName evidence="2">Uncharacterized protein</fullName>
    </submittedName>
</protein>
<organism evidence="2 3">
    <name type="scientific">Fusarium torreyae</name>
    <dbReference type="NCBI Taxonomy" id="1237075"/>
    <lineage>
        <taxon>Eukaryota</taxon>
        <taxon>Fungi</taxon>
        <taxon>Dikarya</taxon>
        <taxon>Ascomycota</taxon>
        <taxon>Pezizomycotina</taxon>
        <taxon>Sordariomycetes</taxon>
        <taxon>Hypocreomycetidae</taxon>
        <taxon>Hypocreales</taxon>
        <taxon>Nectriaceae</taxon>
        <taxon>Fusarium</taxon>
    </lineage>
</organism>
<feature type="region of interest" description="Disordered" evidence="1">
    <location>
        <begin position="142"/>
        <end position="221"/>
    </location>
</feature>
<name>A0A9W8VPH8_9HYPO</name>
<reference evidence="2" key="1">
    <citation type="submission" date="2022-09" db="EMBL/GenBank/DDBJ databases">
        <title>Fusarium specimens isolated from Avocado Roots.</title>
        <authorList>
            <person name="Stajich J."/>
            <person name="Roper C."/>
            <person name="Heimlech-Rivalta G."/>
        </authorList>
    </citation>
    <scope>NUCLEOTIDE SEQUENCE</scope>
    <source>
        <strain evidence="2">CF00136</strain>
    </source>
</reference>
<evidence type="ECO:0000313" key="2">
    <source>
        <dbReference type="EMBL" id="KAJ4270394.1"/>
    </source>
</evidence>
<proteinExistence type="predicted"/>
<evidence type="ECO:0000313" key="3">
    <source>
        <dbReference type="Proteomes" id="UP001152049"/>
    </source>
</evidence>
<feature type="region of interest" description="Disordered" evidence="1">
    <location>
        <begin position="298"/>
        <end position="323"/>
    </location>
</feature>
<dbReference type="Proteomes" id="UP001152049">
    <property type="component" value="Unassembled WGS sequence"/>
</dbReference>
<sequence>MNHNFSLPLRLHPRLLTAKDSDYSYDAQTISDAQLSDLKIQKRSQIFRKKLENVENQDVPSKSSPPSEVEADAVQSRSESTKQDFFLQNGILMPIAPRDHFREEAQLNDSSDDRATTKPSTSEILADNVSLLEMVTEKLRYIRSQTPSPESLRKHERSTSSSYPEQGIRSTSMGSPVSDTGMPRPSLGNLTQYSRTNDRLSGLRSSSSSSGATRAVSQGSTYRALADAAATISKLQRMPTASYHRFEVMSSSEDLSLNNKAPQNSIASQDSQTSSDDTVYLTGYTLTRVNTNTQFDSLTEHVHPDSPSPSIKPPLTSKTAKRKASGISLRSFTAGVKRSHAEIKKLGSKVCRTGSCKLRQACEKIKRRRKNHEKQYSAWKALRRRLKPGDAIKGKPEKGFVSFSIEKNFHGHESWWKVGVEKFQDPEWMQFGKEIES</sequence>
<feature type="compositionally biased region" description="Polar residues" evidence="1">
    <location>
        <begin position="159"/>
        <end position="178"/>
    </location>
</feature>
<comment type="caution">
    <text evidence="2">The sequence shown here is derived from an EMBL/GenBank/DDBJ whole genome shotgun (WGS) entry which is preliminary data.</text>
</comment>
<dbReference type="AlphaFoldDB" id="A0A9W8VPH8"/>
<feature type="compositionally biased region" description="Polar residues" evidence="1">
    <location>
        <begin position="254"/>
        <end position="267"/>
    </location>
</feature>